<accession>A0A094PT78</accession>
<reference evidence="1" key="1">
    <citation type="submission" date="2014-05" db="EMBL/GenBank/DDBJ databases">
        <title>Key roles for freshwater Actinobacteria revealed by deep metagenomic sequencing.</title>
        <authorList>
            <person name="Ghai R."/>
            <person name="Mizuno C.M."/>
            <person name="Picazo A."/>
            <person name="Camacho A."/>
            <person name="Rodriguez-Valera F."/>
        </authorList>
    </citation>
    <scope>NUCLEOTIDE SEQUENCE</scope>
</reference>
<evidence type="ECO:0000313" key="1">
    <source>
        <dbReference type="EMBL" id="KGA12879.1"/>
    </source>
</evidence>
<sequence length="46" mass="4945">RPGNFACYVNFGDEINLPAGAEVLLSSGPLNGEKLPTDTAVWLRLK</sequence>
<organism evidence="1">
    <name type="scientific">freshwater metagenome</name>
    <dbReference type="NCBI Taxonomy" id="449393"/>
    <lineage>
        <taxon>unclassified sequences</taxon>
        <taxon>metagenomes</taxon>
        <taxon>ecological metagenomes</taxon>
    </lineage>
</organism>
<dbReference type="EMBL" id="JNSK01000189">
    <property type="protein sequence ID" value="KGA12879.1"/>
    <property type="molecule type" value="Genomic_DNA"/>
</dbReference>
<name>A0A094PT78_9ZZZZ</name>
<proteinExistence type="predicted"/>
<comment type="caution">
    <text evidence="1">The sequence shown here is derived from an EMBL/GenBank/DDBJ whole genome shotgun (WGS) entry which is preliminary data.</text>
</comment>
<gene>
    <name evidence="1" type="ORF">GM50_23470</name>
</gene>
<evidence type="ECO:0008006" key="2">
    <source>
        <dbReference type="Google" id="ProtNLM"/>
    </source>
</evidence>
<protein>
    <recommendedName>
        <fullName evidence="2">Beta-galactosidase C-terminal domain-containing protein</fullName>
    </recommendedName>
</protein>
<dbReference type="AlphaFoldDB" id="A0A094PT78"/>
<feature type="non-terminal residue" evidence="1">
    <location>
        <position position="1"/>
    </location>
</feature>